<keyword evidence="2" id="KW-1185">Reference proteome</keyword>
<organism evidence="1 2">
    <name type="scientific">Bifidobacterium hapali</name>
    <dbReference type="NCBI Taxonomy" id="1630172"/>
    <lineage>
        <taxon>Bacteria</taxon>
        <taxon>Bacillati</taxon>
        <taxon>Actinomycetota</taxon>
        <taxon>Actinomycetes</taxon>
        <taxon>Bifidobacteriales</taxon>
        <taxon>Bifidobacteriaceae</taxon>
        <taxon>Bifidobacterium</taxon>
    </lineage>
</organism>
<dbReference type="EMBL" id="MWWY01000024">
    <property type="protein sequence ID" value="OZG64336.1"/>
    <property type="molecule type" value="Genomic_DNA"/>
</dbReference>
<dbReference type="Proteomes" id="UP000216074">
    <property type="component" value="Unassembled WGS sequence"/>
</dbReference>
<name>A0A261G006_9BIFI</name>
<proteinExistence type="predicted"/>
<evidence type="ECO:0000313" key="1">
    <source>
        <dbReference type="EMBL" id="OZG64336.1"/>
    </source>
</evidence>
<accession>A0A261G006</accession>
<sequence>MSGQTLPEWRAIAPPLVFDDIYLGLWLKRFGRLIKMLSVWIYDWMWSHAAPAECAVDAVQTYRKPAQQDSAAHTVRLSIC</sequence>
<protein>
    <submittedName>
        <fullName evidence="1">Uncharacterized protein</fullName>
    </submittedName>
</protein>
<reference evidence="1 2" key="1">
    <citation type="journal article" date="2017" name="BMC Genomics">
        <title>Comparative genomic and phylogenomic analyses of the Bifidobacteriaceae family.</title>
        <authorList>
            <person name="Lugli G.A."/>
            <person name="Milani C."/>
            <person name="Turroni F."/>
            <person name="Duranti S."/>
            <person name="Mancabelli L."/>
            <person name="Mangifesta M."/>
            <person name="Ferrario C."/>
            <person name="Modesto M."/>
            <person name="Mattarelli P."/>
            <person name="Jiri K."/>
            <person name="van Sinderen D."/>
            <person name="Ventura M."/>
        </authorList>
    </citation>
    <scope>NUCLEOTIDE SEQUENCE [LARGE SCALE GENOMIC DNA]</scope>
    <source>
        <strain evidence="1 2">DSM 100202</strain>
    </source>
</reference>
<gene>
    <name evidence="1" type="ORF">BHAP_1237</name>
</gene>
<dbReference type="AlphaFoldDB" id="A0A261G006"/>
<evidence type="ECO:0000313" key="2">
    <source>
        <dbReference type="Proteomes" id="UP000216074"/>
    </source>
</evidence>
<comment type="caution">
    <text evidence="1">The sequence shown here is derived from an EMBL/GenBank/DDBJ whole genome shotgun (WGS) entry which is preliminary data.</text>
</comment>